<evidence type="ECO:0000259" key="2">
    <source>
        <dbReference type="Pfam" id="PF08378"/>
    </source>
</evidence>
<evidence type="ECO:0000256" key="1">
    <source>
        <dbReference type="SAM" id="MobiDB-lite"/>
    </source>
</evidence>
<feature type="domain" description="NERD" evidence="2">
    <location>
        <begin position="201"/>
        <end position="300"/>
    </location>
</feature>
<accession>A0A7J5YWD7</accession>
<name>A0A7J5YWD7_DISMA</name>
<organism evidence="3 4">
    <name type="scientific">Dissostichus mawsoni</name>
    <name type="common">Antarctic cod</name>
    <dbReference type="NCBI Taxonomy" id="36200"/>
    <lineage>
        <taxon>Eukaryota</taxon>
        <taxon>Metazoa</taxon>
        <taxon>Chordata</taxon>
        <taxon>Craniata</taxon>
        <taxon>Vertebrata</taxon>
        <taxon>Euteleostomi</taxon>
        <taxon>Actinopterygii</taxon>
        <taxon>Neopterygii</taxon>
        <taxon>Teleostei</taxon>
        <taxon>Neoteleostei</taxon>
        <taxon>Acanthomorphata</taxon>
        <taxon>Eupercaria</taxon>
        <taxon>Perciformes</taxon>
        <taxon>Notothenioidei</taxon>
        <taxon>Nototheniidae</taxon>
        <taxon>Dissostichus</taxon>
    </lineage>
</organism>
<dbReference type="PANTHER" id="PTHR35287:SF1">
    <property type="entry name" value="SI:ZFOS-911D5.4"/>
    <property type="match status" value="1"/>
</dbReference>
<dbReference type="PANTHER" id="PTHR35287">
    <property type="entry name" value="SI:ZFOS-911D5.4"/>
    <property type="match status" value="1"/>
</dbReference>
<comment type="caution">
    <text evidence="3">The sequence shown here is derived from an EMBL/GenBank/DDBJ whole genome shotgun (WGS) entry which is preliminary data.</text>
</comment>
<dbReference type="AlphaFoldDB" id="A0A7J5YWD7"/>
<proteinExistence type="predicted"/>
<reference evidence="3 4" key="1">
    <citation type="submission" date="2020-03" db="EMBL/GenBank/DDBJ databases">
        <title>Dissostichus mawsoni Genome sequencing and assembly.</title>
        <authorList>
            <person name="Park H."/>
        </authorList>
    </citation>
    <scope>NUCLEOTIDE SEQUENCE [LARGE SCALE GENOMIC DNA]</scope>
    <source>
        <strain evidence="3">DM0001</strain>
        <tissue evidence="3">Muscle</tissue>
    </source>
</reference>
<dbReference type="Pfam" id="PF08378">
    <property type="entry name" value="NERD"/>
    <property type="match status" value="1"/>
</dbReference>
<keyword evidence="4" id="KW-1185">Reference proteome</keyword>
<protein>
    <recommendedName>
        <fullName evidence="2">NERD domain-containing protein</fullName>
    </recommendedName>
</protein>
<dbReference type="EMBL" id="JAAKFY010000008">
    <property type="protein sequence ID" value="KAF3853736.1"/>
    <property type="molecule type" value="Genomic_DNA"/>
</dbReference>
<sequence>MTPPHSAAPLDLSMENLSSEAWDSVCSSTCSKALEQGEVVVGATIRGGGVRVREWAERVSVSATHMHTVFDCGDVILCRQPHTLLNTLRCLYFHISCGDVEQSQQQRLSSASVGVYAVCQLLVEVFSTESAAGSAQRLNGRTLQCQRLTRQIKNIMSQLGSLFTHIISKSPESVQDQSPHRTPKLPDFIQHSGKKLTGIRKEDVYCNLRIPDKLQSAKDDINIVILTGQGIFCIDVKPWRGTVSAHNQNWHLQVKEEDQNVTNTCIEQIEDPLKAIMTKTANFCGHLKRSGVSVHQSLFFPRVIFLSPDCELDEELRKKRELVLQSQIDDFLRSFRAGYMAWISDSLTPSWLSGHLSYRQMESVREVLRRVGTWDLVRLHCGEQLKGDFQGCQYIALNRQETDTLEFSRLKTLSADSLWALLGHAPQVTVKMYKRGPQGWLGKSLIATTTIPPTPDQRGGNGCQNLSKHHSQHHTQPLTVCIGKTEDSITT</sequence>
<dbReference type="Proteomes" id="UP000518266">
    <property type="component" value="Unassembled WGS sequence"/>
</dbReference>
<evidence type="ECO:0000313" key="3">
    <source>
        <dbReference type="EMBL" id="KAF3853736.1"/>
    </source>
</evidence>
<evidence type="ECO:0000313" key="4">
    <source>
        <dbReference type="Proteomes" id="UP000518266"/>
    </source>
</evidence>
<gene>
    <name evidence="3" type="ORF">F7725_014424</name>
</gene>
<feature type="region of interest" description="Disordered" evidence="1">
    <location>
        <begin position="451"/>
        <end position="471"/>
    </location>
</feature>
<dbReference type="InterPro" id="IPR011528">
    <property type="entry name" value="NERD"/>
</dbReference>
<dbReference type="OrthoDB" id="1874403at2759"/>